<proteinExistence type="predicted"/>
<dbReference type="Proteomes" id="UP001515480">
    <property type="component" value="Unassembled WGS sequence"/>
</dbReference>
<feature type="region of interest" description="Disordered" evidence="1">
    <location>
        <begin position="547"/>
        <end position="592"/>
    </location>
</feature>
<feature type="region of interest" description="Disordered" evidence="1">
    <location>
        <begin position="639"/>
        <end position="673"/>
    </location>
</feature>
<name>A0AB34J7I4_PRYPA</name>
<feature type="compositionally biased region" description="Pro residues" evidence="1">
    <location>
        <begin position="182"/>
        <end position="198"/>
    </location>
</feature>
<accession>A0AB34J7I4</accession>
<reference evidence="2 3" key="1">
    <citation type="journal article" date="2024" name="Science">
        <title>Giant polyketide synthase enzymes in the biosynthesis of giant marine polyether toxins.</title>
        <authorList>
            <person name="Fallon T.R."/>
            <person name="Shende V.V."/>
            <person name="Wierzbicki I.H."/>
            <person name="Pendleton A.L."/>
            <person name="Watervoot N.F."/>
            <person name="Auber R.P."/>
            <person name="Gonzalez D.J."/>
            <person name="Wisecaver J.H."/>
            <person name="Moore B.S."/>
        </authorList>
    </citation>
    <scope>NUCLEOTIDE SEQUENCE [LARGE SCALE GENOMIC DNA]</scope>
    <source>
        <strain evidence="2 3">12B1</strain>
    </source>
</reference>
<evidence type="ECO:0000313" key="2">
    <source>
        <dbReference type="EMBL" id="KAL1515467.1"/>
    </source>
</evidence>
<comment type="caution">
    <text evidence="2">The sequence shown here is derived from an EMBL/GenBank/DDBJ whole genome shotgun (WGS) entry which is preliminary data.</text>
</comment>
<gene>
    <name evidence="2" type="ORF">AB1Y20_002091</name>
</gene>
<evidence type="ECO:0000256" key="1">
    <source>
        <dbReference type="SAM" id="MobiDB-lite"/>
    </source>
</evidence>
<dbReference type="AlphaFoldDB" id="A0AB34J7I4"/>
<organism evidence="2 3">
    <name type="scientific">Prymnesium parvum</name>
    <name type="common">Toxic golden alga</name>
    <dbReference type="NCBI Taxonomy" id="97485"/>
    <lineage>
        <taxon>Eukaryota</taxon>
        <taxon>Haptista</taxon>
        <taxon>Haptophyta</taxon>
        <taxon>Prymnesiophyceae</taxon>
        <taxon>Prymnesiales</taxon>
        <taxon>Prymnesiaceae</taxon>
        <taxon>Prymnesium</taxon>
    </lineage>
</organism>
<keyword evidence="3" id="KW-1185">Reference proteome</keyword>
<sequence length="1003" mass="107655">MDEADAPSSALPPIAVPSEKPALDPAAAEARRKLRASHRLRNVALQFWLTMGLGLEDTMSKKDYRFIHRRITKALAPELDDREAAEVADSDWAGDLAEAGAEMTFDTYANGLFEIADFWTDSVDELDYVIFLNKLYRRITHVTSSPDKSPKRGKSTPGRKVVARAHTTPPRPHHKRRASSVRPPPFPSFLPQSLPPSPKQKWEKAAGRVSRASAAGEAASSVATVAAQAAEIDEEAAVAAIMASPPRQPVRAKRSSTDSPQRGVAAECPLARRGLSARTSAAGALDEASDALLRTLGVRTRKGAADEGPSRAFLPLESISGDEFEGGGRGQGGDSDDDVLAWGAAIAARVCGASHGPSTAPAAVRRPGDEQQLTVEVPSRQAGDDVQAVAPTLTDNGALRLDARCTSRPLEEATPISQAERTLASPDVRHRGAAVSMLSEAPSASILGQASAACKFGEAPSSCKPAEAPSSCKPGEAPFSCKPGEAPSASTLDEEHASILQDSPNIRRVLGLELPLAAARPALPRRSSASAFSGHIRASFFDADGVRLPEGDRSVHMPGRRRTRARSGTLSDEEDMGGGDAPTGRRGRTSTWSVGDEMRVGGEEVKRARRRGASRFKWESHSASELLLGSSLDALLRSEGGSFKEGEQEKDSRSKLRRESKHCTPGFDEASHLPRPAIQQLSEGHPSFHVQHSMQEVRTRHIPKWTVGDRPCTSPAQVRQDGPGCLPKKPAFRALLSRESAEIVRPKEREDETVLFSFLSASLSRRSRPASVKAELFQGSPRAMVELHLREAPCVPLPDQGANSSKFGLEGVQFGQPLHPDSAASRAPLKIPALTARARLQRGPTAAGLHLNGDDWTPQRPFLQKAATPGRPPSCTSAASCARVSSLIRMAQPYEAATETRRHSEGSTTARQRHTSNEISPVRLHAPTITGQSLRGEISNGATSTVRHFVHDKKWSSSVIARGSWVAPFAGGWGLRQGKLSLVLSSCKHYEEARLTWRDIALS</sequence>
<dbReference type="EMBL" id="JBGBPQ010000011">
    <property type="protein sequence ID" value="KAL1515467.1"/>
    <property type="molecule type" value="Genomic_DNA"/>
</dbReference>
<feature type="region of interest" description="Disordered" evidence="1">
    <location>
        <begin position="1"/>
        <end position="23"/>
    </location>
</feature>
<evidence type="ECO:0000313" key="3">
    <source>
        <dbReference type="Proteomes" id="UP001515480"/>
    </source>
</evidence>
<feature type="compositionally biased region" description="Basic and acidic residues" evidence="1">
    <location>
        <begin position="642"/>
        <end position="654"/>
    </location>
</feature>
<feature type="region of interest" description="Disordered" evidence="1">
    <location>
        <begin position="243"/>
        <end position="270"/>
    </location>
</feature>
<feature type="region of interest" description="Disordered" evidence="1">
    <location>
        <begin position="896"/>
        <end position="918"/>
    </location>
</feature>
<feature type="region of interest" description="Disordered" evidence="1">
    <location>
        <begin position="142"/>
        <end position="209"/>
    </location>
</feature>
<protein>
    <submittedName>
        <fullName evidence="2">Uncharacterized protein</fullName>
    </submittedName>
</protein>
<feature type="region of interest" description="Disordered" evidence="1">
    <location>
        <begin position="301"/>
        <end position="337"/>
    </location>
</feature>